<evidence type="ECO:0000256" key="2">
    <source>
        <dbReference type="ARBA" id="ARBA00022842"/>
    </source>
</evidence>
<evidence type="ECO:0000259" key="3">
    <source>
        <dbReference type="Pfam" id="PF00122"/>
    </source>
</evidence>
<evidence type="ECO:0000313" key="5">
    <source>
        <dbReference type="EMBL" id="CAF3893278.1"/>
    </source>
</evidence>
<dbReference type="GO" id="GO:0005388">
    <property type="term" value="F:P-type calcium transporter activity"/>
    <property type="evidence" value="ECO:0007669"/>
    <property type="project" value="TreeGrafter"/>
</dbReference>
<protein>
    <recommendedName>
        <fullName evidence="3">P-type ATPase A domain-containing protein</fullName>
    </recommendedName>
</protein>
<proteinExistence type="predicted"/>
<dbReference type="Proteomes" id="UP000663868">
    <property type="component" value="Unassembled WGS sequence"/>
</dbReference>
<dbReference type="EMBL" id="CAJOBB010001707">
    <property type="protein sequence ID" value="CAF3893278.1"/>
    <property type="molecule type" value="Genomic_DNA"/>
</dbReference>
<dbReference type="SUPFAM" id="SSF81653">
    <property type="entry name" value="Calcium ATPase, transduction domain A"/>
    <property type="match status" value="1"/>
</dbReference>
<evidence type="ECO:0000313" key="6">
    <source>
        <dbReference type="Proteomes" id="UP000663860"/>
    </source>
</evidence>
<sequence>MAPGTSSFVLTKKQLYALANERNINTEFGISHPYDGIEGVLRNLRVGDLNQGLDASNQIDLEERRSAFGKNQWSGTKLDRQATVLRNGKIQQIPIVEVVVGDVCQIKAGDKLWADGLVIESKDLKIDESELTGEADFANIRIGTIIAADTDVKHGTGKMVVTGVGIYTITGAMDWIMGHVSRD</sequence>
<dbReference type="AlphaFoldDB" id="A0A814WFM2"/>
<dbReference type="EMBL" id="CAJNOE010000415">
    <property type="protein sequence ID" value="CAF1204662.1"/>
    <property type="molecule type" value="Genomic_DNA"/>
</dbReference>
<comment type="caution">
    <text evidence="4">The sequence shown here is derived from an EMBL/GenBank/DDBJ whole genome shotgun (WGS) entry which is preliminary data.</text>
</comment>
<keyword evidence="2" id="KW-0460">Magnesium</keyword>
<dbReference type="PANTHER" id="PTHR24093">
    <property type="entry name" value="CATION TRANSPORTING ATPASE"/>
    <property type="match status" value="1"/>
</dbReference>
<dbReference type="Pfam" id="PF00122">
    <property type="entry name" value="E1-E2_ATPase"/>
    <property type="match status" value="1"/>
</dbReference>
<name>A0A814WFM2_9BILA</name>
<evidence type="ECO:0000256" key="1">
    <source>
        <dbReference type="ARBA" id="ARBA00004127"/>
    </source>
</evidence>
<comment type="subcellular location">
    <subcellularLocation>
        <location evidence="1">Endomembrane system</location>
        <topology evidence="1">Multi-pass membrane protein</topology>
    </subcellularLocation>
</comment>
<dbReference type="GO" id="GO:0005886">
    <property type="term" value="C:plasma membrane"/>
    <property type="evidence" value="ECO:0007669"/>
    <property type="project" value="TreeGrafter"/>
</dbReference>
<organism evidence="4 6">
    <name type="scientific">Adineta steineri</name>
    <dbReference type="NCBI Taxonomy" id="433720"/>
    <lineage>
        <taxon>Eukaryota</taxon>
        <taxon>Metazoa</taxon>
        <taxon>Spiralia</taxon>
        <taxon>Gnathifera</taxon>
        <taxon>Rotifera</taxon>
        <taxon>Eurotatoria</taxon>
        <taxon>Bdelloidea</taxon>
        <taxon>Adinetida</taxon>
        <taxon>Adinetidae</taxon>
        <taxon>Adineta</taxon>
    </lineage>
</organism>
<reference evidence="4" key="1">
    <citation type="submission" date="2021-02" db="EMBL/GenBank/DDBJ databases">
        <authorList>
            <person name="Nowell W R."/>
        </authorList>
    </citation>
    <scope>NUCLEOTIDE SEQUENCE</scope>
</reference>
<evidence type="ECO:0000313" key="4">
    <source>
        <dbReference type="EMBL" id="CAF1204662.1"/>
    </source>
</evidence>
<gene>
    <name evidence="4" type="ORF">IZO911_LOCUS28822</name>
    <name evidence="5" type="ORF">KXQ929_LOCUS22401</name>
</gene>
<dbReference type="Proteomes" id="UP000663860">
    <property type="component" value="Unassembled WGS sequence"/>
</dbReference>
<dbReference type="GO" id="GO:0012505">
    <property type="term" value="C:endomembrane system"/>
    <property type="evidence" value="ECO:0007669"/>
    <property type="project" value="UniProtKB-SubCell"/>
</dbReference>
<dbReference type="InterPro" id="IPR008250">
    <property type="entry name" value="ATPase_P-typ_transduc_dom_A_sf"/>
</dbReference>
<dbReference type="GO" id="GO:0051480">
    <property type="term" value="P:regulation of cytosolic calcium ion concentration"/>
    <property type="evidence" value="ECO:0007669"/>
    <property type="project" value="TreeGrafter"/>
</dbReference>
<accession>A0A814WFM2</accession>
<feature type="domain" description="P-type ATPase A" evidence="3">
    <location>
        <begin position="78"/>
        <end position="168"/>
    </location>
</feature>
<dbReference type="InterPro" id="IPR059000">
    <property type="entry name" value="ATPase_P-type_domA"/>
</dbReference>
<dbReference type="PANTHER" id="PTHR24093:SF369">
    <property type="entry name" value="CALCIUM-TRANSPORTING ATPASE"/>
    <property type="match status" value="1"/>
</dbReference>
<dbReference type="Gene3D" id="2.70.150.10">
    <property type="entry name" value="Calcium-transporting ATPase, cytoplasmic transduction domain A"/>
    <property type="match status" value="1"/>
</dbReference>